<dbReference type="OrthoDB" id="5294764at2"/>
<accession>A1WWI5</accession>
<name>A1WWI5_HALHL</name>
<organism evidence="1 2">
    <name type="scientific">Halorhodospira halophila (strain DSM 244 / SL1)</name>
    <name type="common">Ectothiorhodospira halophila (strain DSM 244 / SL1)</name>
    <dbReference type="NCBI Taxonomy" id="349124"/>
    <lineage>
        <taxon>Bacteria</taxon>
        <taxon>Pseudomonadati</taxon>
        <taxon>Pseudomonadota</taxon>
        <taxon>Gammaproteobacteria</taxon>
        <taxon>Chromatiales</taxon>
        <taxon>Ectothiorhodospiraceae</taxon>
        <taxon>Halorhodospira</taxon>
    </lineage>
</organism>
<dbReference type="AlphaFoldDB" id="A1WWI5"/>
<dbReference type="Pfam" id="PF04134">
    <property type="entry name" value="DCC1-like"/>
    <property type="match status" value="1"/>
</dbReference>
<dbReference type="PANTHER" id="PTHR34290">
    <property type="entry name" value="SI:CH73-390P7.2"/>
    <property type="match status" value="1"/>
</dbReference>
<reference evidence="1 2" key="2">
    <citation type="journal article" date="2013" name="Stand. Genomic Sci.">
        <title>Complete genome sequence of Halorhodospira halophila SL1.</title>
        <authorList>
            <person name="Challacombe J.F."/>
            <person name="Majid S."/>
            <person name="Deole R."/>
            <person name="Brettin T.S."/>
            <person name="Bruce D."/>
            <person name="Delano S.F."/>
            <person name="Detter J.C."/>
            <person name="Gleasner C.D."/>
            <person name="Han C.S."/>
            <person name="Misra M."/>
            <person name="Reitenga K.G."/>
            <person name="Mikhailova N."/>
            <person name="Woyke T."/>
            <person name="Pitluck S."/>
            <person name="Nolan M."/>
            <person name="Land M.L."/>
            <person name="Saunders E."/>
            <person name="Tapia R."/>
            <person name="Lapidus A."/>
            <person name="Ivanova N."/>
            <person name="Hoff W.D."/>
        </authorList>
    </citation>
    <scope>NUCLEOTIDE SEQUENCE [LARGE SCALE GENOMIC DNA]</scope>
    <source>
        <strain evidence="2">DSM 244 / SL1</strain>
    </source>
</reference>
<keyword evidence="2" id="KW-1185">Reference proteome</keyword>
<sequence>MTASTTRPVVFFDGQCPVCSREIGLYQRLDTAGAVEWRDLHAPGALDDTDLTWDQAMQRFHCRDVDGVMRSGVDAFALVWSYLPYWRWASRIVRGLGLVRPMEPLYDWYARRRYSRSCSVQGDCR</sequence>
<evidence type="ECO:0000313" key="2">
    <source>
        <dbReference type="Proteomes" id="UP000000647"/>
    </source>
</evidence>
<dbReference type="RefSeq" id="WP_011814070.1">
    <property type="nucleotide sequence ID" value="NC_008789.1"/>
</dbReference>
<dbReference type="Proteomes" id="UP000000647">
    <property type="component" value="Chromosome"/>
</dbReference>
<evidence type="ECO:0000313" key="1">
    <source>
        <dbReference type="EMBL" id="ABM62047.1"/>
    </source>
</evidence>
<dbReference type="PANTHER" id="PTHR34290:SF2">
    <property type="entry name" value="OS04G0668800 PROTEIN"/>
    <property type="match status" value="1"/>
</dbReference>
<proteinExistence type="predicted"/>
<dbReference type="InterPro" id="IPR007263">
    <property type="entry name" value="DCC1-like"/>
</dbReference>
<dbReference type="EMBL" id="CP000544">
    <property type="protein sequence ID" value="ABM62047.1"/>
    <property type="molecule type" value="Genomic_DNA"/>
</dbReference>
<dbReference type="HOGENOM" id="CLU_086500_3_2_6"/>
<dbReference type="InterPro" id="IPR044691">
    <property type="entry name" value="DCC1_Trx"/>
</dbReference>
<protein>
    <submittedName>
        <fullName evidence="1">Putative thiol-disulfide oxidoreductase DCC</fullName>
    </submittedName>
</protein>
<dbReference type="STRING" id="349124.Hhal_1272"/>
<dbReference type="eggNOG" id="COG3011">
    <property type="taxonomic scope" value="Bacteria"/>
</dbReference>
<dbReference type="KEGG" id="hha:Hhal_1272"/>
<reference evidence="2" key="1">
    <citation type="submission" date="2006-12" db="EMBL/GenBank/DDBJ databases">
        <title>Complete sequence of Halorhodospira halophila SL1.</title>
        <authorList>
            <consortium name="US DOE Joint Genome Institute"/>
            <person name="Copeland A."/>
            <person name="Lucas S."/>
            <person name="Lapidus A."/>
            <person name="Barry K."/>
            <person name="Detter J.C."/>
            <person name="Glavina del Rio T."/>
            <person name="Hammon N."/>
            <person name="Israni S."/>
            <person name="Dalin E."/>
            <person name="Tice H."/>
            <person name="Pitluck S."/>
            <person name="Saunders E."/>
            <person name="Brettin T."/>
            <person name="Bruce D."/>
            <person name="Han C."/>
            <person name="Tapia R."/>
            <person name="Schmutz J."/>
            <person name="Larimer F."/>
            <person name="Land M."/>
            <person name="Hauser L."/>
            <person name="Kyrpides N."/>
            <person name="Mikhailova N."/>
            <person name="Hoff W."/>
            <person name="Richardson P."/>
        </authorList>
    </citation>
    <scope>NUCLEOTIDE SEQUENCE [LARGE SCALE GENOMIC DNA]</scope>
    <source>
        <strain evidence="2">DSM 244 / SL1</strain>
    </source>
</reference>
<gene>
    <name evidence="1" type="ordered locus">Hhal_1272</name>
</gene>
<dbReference type="GO" id="GO:0015035">
    <property type="term" value="F:protein-disulfide reductase activity"/>
    <property type="evidence" value="ECO:0007669"/>
    <property type="project" value="InterPro"/>
</dbReference>